<organism evidence="2">
    <name type="scientific">Staphylothermus marinus</name>
    <dbReference type="NCBI Taxonomy" id="2280"/>
    <lineage>
        <taxon>Archaea</taxon>
        <taxon>Thermoproteota</taxon>
        <taxon>Thermoprotei</taxon>
        <taxon>Desulfurococcales</taxon>
        <taxon>Desulfurococcaceae</taxon>
        <taxon>Staphylothermus</taxon>
    </lineage>
</organism>
<dbReference type="PANTHER" id="PTHR40707:SF1">
    <property type="entry name" value="DUF460 DOMAIN-CONTAINING PROTEIN"/>
    <property type="match status" value="1"/>
</dbReference>
<evidence type="ECO:0000313" key="2">
    <source>
        <dbReference type="EMBL" id="HGM58107.1"/>
    </source>
</evidence>
<dbReference type="Pfam" id="PF04312">
    <property type="entry name" value="DUF460"/>
    <property type="match status" value="1"/>
</dbReference>
<gene>
    <name evidence="2" type="ORF">ENU14_00735</name>
</gene>
<dbReference type="AlphaFoldDB" id="A0A7C4HC54"/>
<feature type="coiled-coil region" evidence="1">
    <location>
        <begin position="404"/>
        <end position="480"/>
    </location>
</feature>
<accession>A0A7C4HC54</accession>
<dbReference type="InterPro" id="IPR007408">
    <property type="entry name" value="DUF460"/>
</dbReference>
<dbReference type="EMBL" id="DTBJ01000010">
    <property type="protein sequence ID" value="HGM58107.1"/>
    <property type="molecule type" value="Genomic_DNA"/>
</dbReference>
<protein>
    <submittedName>
        <fullName evidence="2">DUF460 domain-containing protein</fullName>
    </submittedName>
</protein>
<feature type="coiled-coil region" evidence="1">
    <location>
        <begin position="505"/>
        <end position="532"/>
    </location>
</feature>
<dbReference type="PANTHER" id="PTHR40707">
    <property type="entry name" value="POSSIBLE NUCLEASE OF RNASE H FOLD, RUVC/YQGF FAMILY"/>
    <property type="match status" value="1"/>
</dbReference>
<evidence type="ECO:0000256" key="1">
    <source>
        <dbReference type="SAM" id="Coils"/>
    </source>
</evidence>
<comment type="caution">
    <text evidence="2">The sequence shown here is derived from an EMBL/GenBank/DDBJ whole genome shotgun (WGS) entry which is preliminary data.</text>
</comment>
<sequence length="664" mass="76884">MDNSVVFGLDILPGYSALSRTRQPHFSLVILSGDRVIAEYDDITFTRLIRMIWEYKPNILAVDNVFELVKNNNELAKLYSILPPNTRIVQTTGWSIESKELNTIAQRYGLNINGKPNPLRTAYISAIIASMGGGYVIKLTGEKTKIIVTRNRSVSQGGSSCDRFKRSIRASILNVTREIKKILDDNNLDYDIVYRKSKGGLESSVFIVYSPRDKLYGLIKPFKNKNVKVIIKPVYGSKVIYEDKKSETIRKGLILGLDPGMSIGLAVIDLNGNPIYLDSFKNIDRDEIINTVSKLGEVVIVASDTHRPPELVKKISSILNAKLYTPPYDLSNEEKQEIMNKVLEKYRDLNIRDNHIRDALASAYKALYSIRDKLDLVDSKIKEINIDLNIERIKINVIKGMSFAEALEKELEKYVEKLKSTLELEYTRVLDERKSIVDEIKYIERIKELKSRIAYLESIINELTNQLRERDRLISDLKIELKTTRSLNNVEDFYERKIYLLKCMIESLRKEIRRRDETIVELNKRISELEDLVFKVSSGNYLVIPRLANLSFSDVKKIIDNNNCKLIYVDNINPIDNDTLSILKNFRIGVLTDGDYGDLYKELRIPIIKINEKIFFKNYVIVDKSILSIVEKMWRDIDELDTIDKYRRIWRIIKEYKESRSSRM</sequence>
<reference evidence="2" key="1">
    <citation type="journal article" date="2020" name="mSystems">
        <title>Genome- and Community-Level Interaction Insights into Carbon Utilization and Element Cycling Functions of Hydrothermarchaeota in Hydrothermal Sediment.</title>
        <authorList>
            <person name="Zhou Z."/>
            <person name="Liu Y."/>
            <person name="Xu W."/>
            <person name="Pan J."/>
            <person name="Luo Z.H."/>
            <person name="Li M."/>
        </authorList>
    </citation>
    <scope>NUCLEOTIDE SEQUENCE [LARGE SCALE GENOMIC DNA]</scope>
    <source>
        <strain evidence="2">SpSt-642</strain>
    </source>
</reference>
<name>A0A7C4HC54_STAMA</name>
<proteinExistence type="predicted"/>
<keyword evidence="1" id="KW-0175">Coiled coil</keyword>